<organism evidence="1">
    <name type="scientific">Coccolithus braarudii</name>
    <dbReference type="NCBI Taxonomy" id="221442"/>
    <lineage>
        <taxon>Eukaryota</taxon>
        <taxon>Haptista</taxon>
        <taxon>Haptophyta</taxon>
        <taxon>Prymnesiophyceae</taxon>
        <taxon>Coccolithales</taxon>
        <taxon>Coccolithaceae</taxon>
        <taxon>Coccolithus</taxon>
    </lineage>
</organism>
<accession>A0A7S0PW87</accession>
<dbReference type="EMBL" id="HBEY01000342">
    <property type="protein sequence ID" value="CAD8596852.1"/>
    <property type="molecule type" value="Transcribed_RNA"/>
</dbReference>
<evidence type="ECO:0000313" key="1">
    <source>
        <dbReference type="EMBL" id="CAD8596852.1"/>
    </source>
</evidence>
<sequence>MLPPLDPLGGRCAARVLSVAVGPRLVAAAFGANCVAVYATSAVDGSGGEPLCTIGLPARAHAHFHRNVVVVNSLSAYGRCVCIEDTRIALSALCHPGDWGEELRDADGEHYVASSLVVVQEMGPSWLAHSRTSPPHGEL</sequence>
<dbReference type="AlphaFoldDB" id="A0A7S0PW87"/>
<proteinExistence type="predicted"/>
<reference evidence="1" key="1">
    <citation type="submission" date="2021-01" db="EMBL/GenBank/DDBJ databases">
        <authorList>
            <person name="Corre E."/>
            <person name="Pelletier E."/>
            <person name="Niang G."/>
            <person name="Scheremetjew M."/>
            <person name="Finn R."/>
            <person name="Kale V."/>
            <person name="Holt S."/>
            <person name="Cochrane G."/>
            <person name="Meng A."/>
            <person name="Brown T."/>
            <person name="Cohen L."/>
        </authorList>
    </citation>
    <scope>NUCLEOTIDE SEQUENCE</scope>
    <source>
        <strain evidence="1">PLY182g</strain>
    </source>
</reference>
<name>A0A7S0PW87_9EUKA</name>
<protein>
    <submittedName>
        <fullName evidence="1">Uncharacterized protein</fullName>
    </submittedName>
</protein>
<gene>
    <name evidence="1" type="ORF">CPEL01642_LOCUS181</name>
</gene>